<protein>
    <recommendedName>
        <fullName evidence="10">ATP synthase gamma chain</fullName>
    </recommendedName>
    <alternativeName>
        <fullName evidence="10">ATP synthase F1 sector gamma subunit</fullName>
    </alternativeName>
    <alternativeName>
        <fullName evidence="10">F-ATPase gamma subunit</fullName>
    </alternativeName>
</protein>
<dbReference type="PANTHER" id="PTHR11693">
    <property type="entry name" value="ATP SYNTHASE GAMMA CHAIN"/>
    <property type="match status" value="1"/>
</dbReference>
<dbReference type="GO" id="GO:0005886">
    <property type="term" value="C:plasma membrane"/>
    <property type="evidence" value="ECO:0007669"/>
    <property type="project" value="UniProtKB-SubCell"/>
</dbReference>
<keyword evidence="8 10" id="KW-0139">CF(1)</keyword>
<name>A0A916Q9K6_9FIRM</name>
<evidence type="ECO:0000256" key="4">
    <source>
        <dbReference type="ARBA" id="ARBA00022448"/>
    </source>
</evidence>
<dbReference type="Pfam" id="PF00231">
    <property type="entry name" value="ATP-synt"/>
    <property type="match status" value="1"/>
</dbReference>
<dbReference type="GO" id="GO:0042777">
    <property type="term" value="P:proton motive force-driven plasma membrane ATP synthesis"/>
    <property type="evidence" value="ECO:0007669"/>
    <property type="project" value="UniProtKB-UniRule"/>
</dbReference>
<comment type="subunit">
    <text evidence="10">F-type ATPases have 2 components, CF(1) - the catalytic core - and CF(0) - the membrane proton channel. CF(1) has five subunits: alpha(3), beta(3), gamma(1), delta(1), epsilon(1). CF(0) has three main subunits: a, b and c.</text>
</comment>
<keyword evidence="7 10" id="KW-0472">Membrane</keyword>
<comment type="subcellular location">
    <subcellularLocation>
        <location evidence="10">Cell membrane</location>
        <topology evidence="10">Peripheral membrane protein</topology>
    </subcellularLocation>
    <subcellularLocation>
        <location evidence="2">Membrane</location>
        <topology evidence="2">Peripheral membrane protein</topology>
    </subcellularLocation>
</comment>
<sequence length="292" mass="33584">MANMREIKNRMKSIEDTLKITNAMYLISSSKLKKARKQLEATEPYFELIQATLIDIIAHSPDLKNPYLRKKKEGEKPKRGYLIMTADRGLAGAYNHNILKMAEQEIKGDPDARLFVIGYMGRNYFGRRNEASMDDDFLYTTQNPTIYRARRIAEKLLDLYLKEELDEVYVIYTKMISQMESEPKILQVLPLNPKKYIMAGRTRPKRYTDFQPSVDAVLNRLVPNYIKGLVYGAMVESFSSELNDRMMAMEGASKSAREMIQSLGLLYNRARQAAITQEITEVVGGARALRKK</sequence>
<dbReference type="AlphaFoldDB" id="A0A916Q9K6"/>
<dbReference type="NCBIfam" id="TIGR01146">
    <property type="entry name" value="ATPsyn_F1gamma"/>
    <property type="match status" value="1"/>
</dbReference>
<keyword evidence="12" id="KW-1185">Reference proteome</keyword>
<evidence type="ECO:0000313" key="11">
    <source>
        <dbReference type="EMBL" id="GFO86777.1"/>
    </source>
</evidence>
<dbReference type="PROSITE" id="PS00153">
    <property type="entry name" value="ATPASE_GAMMA"/>
    <property type="match status" value="1"/>
</dbReference>
<dbReference type="InterPro" id="IPR023632">
    <property type="entry name" value="ATP_synth_F1_gsu_CS"/>
</dbReference>
<evidence type="ECO:0000313" key="12">
    <source>
        <dbReference type="Proteomes" id="UP000613208"/>
    </source>
</evidence>
<evidence type="ECO:0000256" key="5">
    <source>
        <dbReference type="ARBA" id="ARBA00022781"/>
    </source>
</evidence>
<keyword evidence="9 10" id="KW-0066">ATP synthesis</keyword>
<proteinExistence type="inferred from homology"/>
<accession>A0A916Q9K6</accession>
<keyword evidence="6 10" id="KW-0406">Ion transport</keyword>
<evidence type="ECO:0000256" key="9">
    <source>
        <dbReference type="ARBA" id="ARBA00023310"/>
    </source>
</evidence>
<dbReference type="HAMAP" id="MF_00815">
    <property type="entry name" value="ATP_synth_gamma_bact"/>
    <property type="match status" value="1"/>
</dbReference>
<dbReference type="CDD" id="cd12151">
    <property type="entry name" value="F1-ATPase_gamma"/>
    <property type="match status" value="1"/>
</dbReference>
<dbReference type="InterPro" id="IPR000131">
    <property type="entry name" value="ATP_synth_F1_gsu"/>
</dbReference>
<dbReference type="RefSeq" id="WP_201312419.1">
    <property type="nucleotide sequence ID" value="NZ_BLYI01000075.1"/>
</dbReference>
<evidence type="ECO:0000256" key="3">
    <source>
        <dbReference type="ARBA" id="ARBA00007681"/>
    </source>
</evidence>
<dbReference type="GO" id="GO:0045259">
    <property type="term" value="C:proton-transporting ATP synthase complex"/>
    <property type="evidence" value="ECO:0007669"/>
    <property type="project" value="UniProtKB-KW"/>
</dbReference>
<dbReference type="InterPro" id="IPR035968">
    <property type="entry name" value="ATP_synth_F1_ATPase_gsu"/>
</dbReference>
<dbReference type="PANTHER" id="PTHR11693:SF22">
    <property type="entry name" value="ATP SYNTHASE SUBUNIT GAMMA, MITOCHONDRIAL"/>
    <property type="match status" value="1"/>
</dbReference>
<evidence type="ECO:0000256" key="8">
    <source>
        <dbReference type="ARBA" id="ARBA00023196"/>
    </source>
</evidence>
<dbReference type="Gene3D" id="3.40.1380.10">
    <property type="match status" value="1"/>
</dbReference>
<gene>
    <name evidence="11" type="primary">atpG_2</name>
    <name evidence="10" type="synonym">atpG</name>
    <name evidence="11" type="ORF">ANBU17_31240</name>
</gene>
<evidence type="ECO:0000256" key="10">
    <source>
        <dbReference type="HAMAP-Rule" id="MF_00815"/>
    </source>
</evidence>
<evidence type="ECO:0000256" key="2">
    <source>
        <dbReference type="ARBA" id="ARBA00004170"/>
    </source>
</evidence>
<dbReference type="SUPFAM" id="SSF52943">
    <property type="entry name" value="ATP synthase (F1-ATPase), gamma subunit"/>
    <property type="match status" value="1"/>
</dbReference>
<dbReference type="GO" id="GO:0046933">
    <property type="term" value="F:proton-transporting ATP synthase activity, rotational mechanism"/>
    <property type="evidence" value="ECO:0007669"/>
    <property type="project" value="UniProtKB-UniRule"/>
</dbReference>
<evidence type="ECO:0000256" key="7">
    <source>
        <dbReference type="ARBA" id="ARBA00023136"/>
    </source>
</evidence>
<dbReference type="GO" id="GO:0005524">
    <property type="term" value="F:ATP binding"/>
    <property type="evidence" value="ECO:0007669"/>
    <property type="project" value="UniProtKB-UniRule"/>
</dbReference>
<dbReference type="EMBL" id="BLYI01000075">
    <property type="protein sequence ID" value="GFO86777.1"/>
    <property type="molecule type" value="Genomic_DNA"/>
</dbReference>
<keyword evidence="10" id="KW-1003">Cell membrane</keyword>
<organism evidence="11 12">
    <name type="scientific">Anaerostipes butyraticus</name>
    <dbReference type="NCBI Taxonomy" id="645466"/>
    <lineage>
        <taxon>Bacteria</taxon>
        <taxon>Bacillati</taxon>
        <taxon>Bacillota</taxon>
        <taxon>Clostridia</taxon>
        <taxon>Lachnospirales</taxon>
        <taxon>Lachnospiraceae</taxon>
        <taxon>Anaerostipes</taxon>
    </lineage>
</organism>
<evidence type="ECO:0000256" key="1">
    <source>
        <dbReference type="ARBA" id="ARBA00003456"/>
    </source>
</evidence>
<dbReference type="PRINTS" id="PR00126">
    <property type="entry name" value="ATPASEGAMMA"/>
</dbReference>
<comment type="function">
    <text evidence="1 10">Produces ATP from ADP in the presence of a proton gradient across the membrane. The gamma chain is believed to be important in regulating ATPase activity and the flow of protons through the CF(0) complex.</text>
</comment>
<reference evidence="11" key="1">
    <citation type="submission" date="2020-06" db="EMBL/GenBank/DDBJ databases">
        <title>Characterization of fructooligosaccharide metabolism and fructooligosaccharide-degrading enzymes in human commensal butyrate producers.</title>
        <authorList>
            <person name="Tanno H."/>
            <person name="Fujii T."/>
            <person name="Hirano K."/>
            <person name="Maeno S."/>
            <person name="Tonozuka T."/>
            <person name="Sakamoto M."/>
            <person name="Ohkuma M."/>
            <person name="Tochio T."/>
            <person name="Endo A."/>
        </authorList>
    </citation>
    <scope>NUCLEOTIDE SEQUENCE</scope>
    <source>
        <strain evidence="11">JCM 17466</strain>
    </source>
</reference>
<comment type="similarity">
    <text evidence="3 10">Belongs to the ATPase gamma chain family.</text>
</comment>
<keyword evidence="4 10" id="KW-0813">Transport</keyword>
<comment type="caution">
    <text evidence="11">The sequence shown here is derived from an EMBL/GenBank/DDBJ whole genome shotgun (WGS) entry which is preliminary data.</text>
</comment>
<keyword evidence="5 10" id="KW-0375">Hydrogen ion transport</keyword>
<evidence type="ECO:0000256" key="6">
    <source>
        <dbReference type="ARBA" id="ARBA00023065"/>
    </source>
</evidence>
<dbReference type="Gene3D" id="1.10.287.80">
    <property type="entry name" value="ATP synthase, gamma subunit, helix hairpin domain"/>
    <property type="match status" value="1"/>
</dbReference>
<dbReference type="Proteomes" id="UP000613208">
    <property type="component" value="Unassembled WGS sequence"/>
</dbReference>